<evidence type="ECO:0000256" key="2">
    <source>
        <dbReference type="SAM" id="Phobius"/>
    </source>
</evidence>
<keyword evidence="2" id="KW-1133">Transmembrane helix</keyword>
<feature type="compositionally biased region" description="Polar residues" evidence="1">
    <location>
        <begin position="199"/>
        <end position="209"/>
    </location>
</feature>
<proteinExistence type="predicted"/>
<feature type="region of interest" description="Disordered" evidence="1">
    <location>
        <begin position="167"/>
        <end position="213"/>
    </location>
</feature>
<gene>
    <name evidence="3" type="ORF">BTUL_0092g00190</name>
</gene>
<keyword evidence="2" id="KW-0472">Membrane</keyword>
<feature type="compositionally biased region" description="Basic and acidic residues" evidence="1">
    <location>
        <begin position="181"/>
        <end position="191"/>
    </location>
</feature>
<evidence type="ECO:0000256" key="1">
    <source>
        <dbReference type="SAM" id="MobiDB-lite"/>
    </source>
</evidence>
<evidence type="ECO:0000313" key="3">
    <source>
        <dbReference type="EMBL" id="TGO12219.1"/>
    </source>
</evidence>
<dbReference type="AlphaFoldDB" id="A0A4Z1EM02"/>
<dbReference type="PANTHER" id="PTHR35896">
    <property type="entry name" value="IG-LIKE DOMAIN-CONTAINING PROTEIN"/>
    <property type="match status" value="1"/>
</dbReference>
<feature type="region of interest" description="Disordered" evidence="1">
    <location>
        <begin position="90"/>
        <end position="111"/>
    </location>
</feature>
<dbReference type="PANTHER" id="PTHR35896:SF3">
    <property type="entry name" value="MAJOR FACILITATOR SUPERFAMILY TRANSPORTER"/>
    <property type="match status" value="1"/>
</dbReference>
<keyword evidence="4" id="KW-1185">Reference proteome</keyword>
<feature type="transmembrane region" description="Helical" evidence="2">
    <location>
        <begin position="136"/>
        <end position="156"/>
    </location>
</feature>
<dbReference type="EMBL" id="PQXH01000092">
    <property type="protein sequence ID" value="TGO12219.1"/>
    <property type="molecule type" value="Genomic_DNA"/>
</dbReference>
<comment type="caution">
    <text evidence="3">The sequence shown here is derived from an EMBL/GenBank/DDBJ whole genome shotgun (WGS) entry which is preliminary data.</text>
</comment>
<name>A0A4Z1EM02_9HELO</name>
<dbReference type="Proteomes" id="UP000297777">
    <property type="component" value="Unassembled WGS sequence"/>
</dbReference>
<keyword evidence="2" id="KW-0812">Transmembrane</keyword>
<protein>
    <submittedName>
        <fullName evidence="3">Uncharacterized protein</fullName>
    </submittedName>
</protein>
<evidence type="ECO:0000313" key="4">
    <source>
        <dbReference type="Proteomes" id="UP000297777"/>
    </source>
</evidence>
<organism evidence="3 4">
    <name type="scientific">Botrytis tulipae</name>
    <dbReference type="NCBI Taxonomy" id="87230"/>
    <lineage>
        <taxon>Eukaryota</taxon>
        <taxon>Fungi</taxon>
        <taxon>Dikarya</taxon>
        <taxon>Ascomycota</taxon>
        <taxon>Pezizomycotina</taxon>
        <taxon>Leotiomycetes</taxon>
        <taxon>Helotiales</taxon>
        <taxon>Sclerotiniaceae</taxon>
        <taxon>Botrytis</taxon>
    </lineage>
</organism>
<dbReference type="InterPro" id="IPR053008">
    <property type="entry name" value="Phomopsin_biosynth_assoc"/>
</dbReference>
<reference evidence="3 4" key="1">
    <citation type="submission" date="2017-12" db="EMBL/GenBank/DDBJ databases">
        <title>Comparative genomics of Botrytis spp.</title>
        <authorList>
            <person name="Valero-Jimenez C.A."/>
            <person name="Tapia P."/>
            <person name="Veloso J."/>
            <person name="Silva-Moreno E."/>
            <person name="Staats M."/>
            <person name="Valdes J.H."/>
            <person name="Van Kan J.A.L."/>
        </authorList>
    </citation>
    <scope>NUCLEOTIDE SEQUENCE [LARGE SCALE GENOMIC DNA]</scope>
    <source>
        <strain evidence="3 4">Bt9001</strain>
    </source>
</reference>
<dbReference type="OrthoDB" id="3501153at2759"/>
<accession>A0A4Z1EM02</accession>
<sequence>MRCDIYEGNNHKGKSRFSADAIILKNMRCDIYEGNNHKGKSRFSASAVVPQLIQAESSISYRIPGLSRSHILWLLDTPYFKDDPEATHYEGLEDQKLPKSEKEDNDDFSKSDEEELFLERHDFVSYQKQHSHKRKIYIVAAVAVFIALASITFGTYSTLRFQALKHSHNSESTQQPSQSEAHSHESHGGGHEHKHGHSPVSSTQTNYSTRPDLDCGDSEVSAKAAGCTFNVMAFSYVPAACNGSEIMSSFVDKHANLPLDGAGIFPWYRWSNRTEPVPQDADELSRYPFIWTTHEWHIAHCLYNWALTTDAISRVLDNEKDVWILQDAVQGGHIAHCNGLVSDRVTSGLTPLRAFRAIGRCVKLDADSIATLSNDPYGSHVD</sequence>